<sequence length="140" mass="15550">MKLSPLLLPILLLLPLPSLAAETLRPFSSDGCSLFPDGTLFNNELWLSCCVEHDLRYWRGGSYAERITADHALEQCVAARGEAGVAALMYSGVRIGGSPFWPTLYRWGYGWDFLRGYKPLSADELKQVERELARAGKSAN</sequence>
<reference evidence="2 3" key="1">
    <citation type="submission" date="2020-05" db="EMBL/GenBank/DDBJ databases">
        <title>Horizontal transmission and recombination maintain forever young bacterial symbiont genomes.</title>
        <authorList>
            <person name="Russell S.L."/>
            <person name="Pepper-Tunick E."/>
            <person name="Svedberg J."/>
            <person name="Byrne A."/>
            <person name="Ruelas Castillo J."/>
            <person name="Vollmers C."/>
            <person name="Beinart R.A."/>
            <person name="Corbett-Detig R."/>
        </authorList>
    </citation>
    <scope>NUCLEOTIDE SEQUENCE [LARGE SCALE GENOMIC DNA]</scope>
    <source>
        <strain evidence="2">Santa_Monica_outfall</strain>
    </source>
</reference>
<dbReference type="KEGG" id="rev:HUE57_05460"/>
<dbReference type="AlphaFoldDB" id="A0A6N0HUA1"/>
<keyword evidence="3" id="KW-1185">Reference proteome</keyword>
<keyword evidence="1" id="KW-0732">Signal</keyword>
<feature type="signal peptide" evidence="1">
    <location>
        <begin position="1"/>
        <end position="20"/>
    </location>
</feature>
<name>A0A6N0HUA1_9GAMM</name>
<evidence type="ECO:0000313" key="3">
    <source>
        <dbReference type="Proteomes" id="UP000509658"/>
    </source>
</evidence>
<dbReference type="EMBL" id="CP054491">
    <property type="protein sequence ID" value="QKQ25787.1"/>
    <property type="molecule type" value="Genomic_DNA"/>
</dbReference>
<feature type="chain" id="PRO_5026950248" evidence="1">
    <location>
        <begin position="21"/>
        <end position="140"/>
    </location>
</feature>
<gene>
    <name evidence="2" type="ORF">HUE57_05460</name>
</gene>
<dbReference type="SUPFAM" id="SSF48619">
    <property type="entry name" value="Phospholipase A2, PLA2"/>
    <property type="match status" value="1"/>
</dbReference>
<organism evidence="2 3">
    <name type="scientific">Candidatus Reidiella endopervernicosa</name>
    <dbReference type="NCBI Taxonomy" id="2738883"/>
    <lineage>
        <taxon>Bacteria</taxon>
        <taxon>Pseudomonadati</taxon>
        <taxon>Pseudomonadota</taxon>
        <taxon>Gammaproteobacteria</taxon>
        <taxon>Candidatus Reidiella</taxon>
    </lineage>
</organism>
<dbReference type="InterPro" id="IPR036444">
    <property type="entry name" value="PLipase_A2_dom_sf"/>
</dbReference>
<dbReference type="GO" id="GO:0050482">
    <property type="term" value="P:arachidonate secretion"/>
    <property type="evidence" value="ECO:0007669"/>
    <property type="project" value="InterPro"/>
</dbReference>
<evidence type="ECO:0000313" key="2">
    <source>
        <dbReference type="EMBL" id="QKQ25787.1"/>
    </source>
</evidence>
<proteinExistence type="predicted"/>
<dbReference type="RefSeq" id="WP_172840292.1">
    <property type="nucleotide sequence ID" value="NZ_CP054491.1"/>
</dbReference>
<dbReference type="GO" id="GO:0004623">
    <property type="term" value="F:phospholipase A2 activity"/>
    <property type="evidence" value="ECO:0007669"/>
    <property type="project" value="InterPro"/>
</dbReference>
<evidence type="ECO:0000256" key="1">
    <source>
        <dbReference type="SAM" id="SignalP"/>
    </source>
</evidence>
<accession>A0A6N0HUA1</accession>
<protein>
    <submittedName>
        <fullName evidence="2">FAD-binding oxidoreductase</fullName>
    </submittedName>
</protein>
<dbReference type="Proteomes" id="UP000509658">
    <property type="component" value="Chromosome"/>
</dbReference>
<dbReference type="GO" id="GO:0006644">
    <property type="term" value="P:phospholipid metabolic process"/>
    <property type="evidence" value="ECO:0007669"/>
    <property type="project" value="InterPro"/>
</dbReference>